<reference evidence="2" key="1">
    <citation type="journal article" date="2020" name="Nat. Commun.">
        <title>Genome sequence of the cluster root forming white lupin.</title>
        <authorList>
            <person name="Hufnagel B."/>
            <person name="Marques A."/>
            <person name="Soriano A."/>
            <person name="Marques L."/>
            <person name="Divol F."/>
            <person name="Doumas P."/>
            <person name="Sallet E."/>
            <person name="Mancinotti D."/>
            <person name="Carrere S."/>
            <person name="Marande W."/>
            <person name="Arribat S."/>
            <person name="Keller J."/>
            <person name="Huneau C."/>
            <person name="Blein T."/>
            <person name="Aime D."/>
            <person name="Laguerre M."/>
            <person name="Taylor J."/>
            <person name="Schubert V."/>
            <person name="Nelson M."/>
            <person name="Geu-Flores F."/>
            <person name="Crespi M."/>
            <person name="Gallardo-Guerrero K."/>
            <person name="Delaux P.-M."/>
            <person name="Salse J."/>
            <person name="Berges H."/>
            <person name="Guyot R."/>
            <person name="Gouzy J."/>
            <person name="Peret B."/>
        </authorList>
    </citation>
    <scope>NUCLEOTIDE SEQUENCE [LARGE SCALE GENOMIC DNA]</scope>
    <source>
        <strain evidence="2">cv. Amiga</strain>
    </source>
</reference>
<dbReference type="AlphaFoldDB" id="A0A6A4P297"/>
<evidence type="ECO:0000313" key="1">
    <source>
        <dbReference type="EMBL" id="KAE9598833.1"/>
    </source>
</evidence>
<organism evidence="1 2">
    <name type="scientific">Lupinus albus</name>
    <name type="common">White lupine</name>
    <name type="synonym">Lupinus termis</name>
    <dbReference type="NCBI Taxonomy" id="3870"/>
    <lineage>
        <taxon>Eukaryota</taxon>
        <taxon>Viridiplantae</taxon>
        <taxon>Streptophyta</taxon>
        <taxon>Embryophyta</taxon>
        <taxon>Tracheophyta</taxon>
        <taxon>Spermatophyta</taxon>
        <taxon>Magnoliopsida</taxon>
        <taxon>eudicotyledons</taxon>
        <taxon>Gunneridae</taxon>
        <taxon>Pentapetalae</taxon>
        <taxon>rosids</taxon>
        <taxon>fabids</taxon>
        <taxon>Fabales</taxon>
        <taxon>Fabaceae</taxon>
        <taxon>Papilionoideae</taxon>
        <taxon>50 kb inversion clade</taxon>
        <taxon>genistoids sensu lato</taxon>
        <taxon>core genistoids</taxon>
        <taxon>Genisteae</taxon>
        <taxon>Lupinus</taxon>
    </lineage>
</organism>
<proteinExistence type="predicted"/>
<protein>
    <submittedName>
        <fullName evidence="1">Uncharacterized protein</fullName>
    </submittedName>
</protein>
<dbReference type="EMBL" id="WOCE01000015">
    <property type="protein sequence ID" value="KAE9598833.1"/>
    <property type="molecule type" value="Genomic_DNA"/>
</dbReference>
<accession>A0A6A4P297</accession>
<gene>
    <name evidence="1" type="ORF">Lalb_Chr15g0085191</name>
</gene>
<sequence>MKLVLDLDPHCITFLVKLIRLLEQWLPGLVLDKRLLLCLVWLYCLSFSLKTF</sequence>
<name>A0A6A4P297_LUPAL</name>
<evidence type="ECO:0000313" key="2">
    <source>
        <dbReference type="Proteomes" id="UP000447434"/>
    </source>
</evidence>
<dbReference type="Proteomes" id="UP000447434">
    <property type="component" value="Chromosome 15"/>
</dbReference>
<comment type="caution">
    <text evidence="1">The sequence shown here is derived from an EMBL/GenBank/DDBJ whole genome shotgun (WGS) entry which is preliminary data.</text>
</comment>
<keyword evidence="2" id="KW-1185">Reference proteome</keyword>